<dbReference type="AlphaFoldDB" id="A0A5J4QUQ2"/>
<comment type="caution">
    <text evidence="6">The sequence shown here is derived from an EMBL/GenBank/DDBJ whole genome shotgun (WGS) entry which is preliminary data.</text>
</comment>
<dbReference type="InterPro" id="IPR000212">
    <property type="entry name" value="DNA_helicase_UvrD/REP"/>
</dbReference>
<dbReference type="PROSITE" id="PS51217">
    <property type="entry name" value="UVRD_HELICASE_CTER"/>
    <property type="match status" value="1"/>
</dbReference>
<evidence type="ECO:0000256" key="4">
    <source>
        <dbReference type="ARBA" id="ARBA00022840"/>
    </source>
</evidence>
<reference evidence="6" key="1">
    <citation type="submission" date="2019-03" db="EMBL/GenBank/DDBJ databases">
        <title>Single cell metagenomics reveals metabolic interactions within the superorganism composed of flagellate Streblomastix strix and complex community of Bacteroidetes bacteria on its surface.</title>
        <authorList>
            <person name="Treitli S.C."/>
            <person name="Kolisko M."/>
            <person name="Husnik F."/>
            <person name="Keeling P."/>
            <person name="Hampl V."/>
        </authorList>
    </citation>
    <scope>NUCLEOTIDE SEQUENCE</scope>
    <source>
        <strain evidence="6">STM</strain>
    </source>
</reference>
<organism evidence="6">
    <name type="scientific">termite gut metagenome</name>
    <dbReference type="NCBI Taxonomy" id="433724"/>
    <lineage>
        <taxon>unclassified sequences</taxon>
        <taxon>metagenomes</taxon>
        <taxon>organismal metagenomes</taxon>
    </lineage>
</organism>
<protein>
    <submittedName>
        <fullName evidence="6">DNA helicase II</fullName>
        <ecNumber evidence="6">3.6.4.12</ecNumber>
    </submittedName>
</protein>
<dbReference type="GO" id="GO:0005829">
    <property type="term" value="C:cytosol"/>
    <property type="evidence" value="ECO:0007669"/>
    <property type="project" value="TreeGrafter"/>
</dbReference>
<dbReference type="InterPro" id="IPR027417">
    <property type="entry name" value="P-loop_NTPase"/>
</dbReference>
<evidence type="ECO:0000256" key="1">
    <source>
        <dbReference type="ARBA" id="ARBA00022741"/>
    </source>
</evidence>
<dbReference type="Pfam" id="PF21196">
    <property type="entry name" value="PcrA_UvrD_tudor"/>
    <property type="match status" value="1"/>
</dbReference>
<keyword evidence="1" id="KW-0547">Nucleotide-binding</keyword>
<dbReference type="GO" id="GO:0043138">
    <property type="term" value="F:3'-5' DNA helicase activity"/>
    <property type="evidence" value="ECO:0007669"/>
    <property type="project" value="TreeGrafter"/>
</dbReference>
<dbReference type="InterPro" id="IPR014017">
    <property type="entry name" value="DNA_helicase_UvrD-like_C"/>
</dbReference>
<dbReference type="CDD" id="cd18807">
    <property type="entry name" value="SF1_C_UvrD"/>
    <property type="match status" value="1"/>
</dbReference>
<dbReference type="GO" id="GO:0005524">
    <property type="term" value="F:ATP binding"/>
    <property type="evidence" value="ECO:0007669"/>
    <property type="project" value="UniProtKB-KW"/>
</dbReference>
<dbReference type="EC" id="3.6.4.12" evidence="6"/>
<evidence type="ECO:0000313" key="6">
    <source>
        <dbReference type="EMBL" id="KAA6324878.1"/>
    </source>
</evidence>
<keyword evidence="3 6" id="KW-0347">Helicase</keyword>
<keyword evidence="4" id="KW-0067">ATP-binding</keyword>
<accession>A0A5J4QUQ2</accession>
<evidence type="ECO:0000256" key="3">
    <source>
        <dbReference type="ARBA" id="ARBA00022806"/>
    </source>
</evidence>
<dbReference type="GO" id="GO:0003677">
    <property type="term" value="F:DNA binding"/>
    <property type="evidence" value="ECO:0007669"/>
    <property type="project" value="InterPro"/>
</dbReference>
<feature type="domain" description="UvrD-like helicase C-terminal" evidence="5">
    <location>
        <begin position="68"/>
        <end position="351"/>
    </location>
</feature>
<dbReference type="PANTHER" id="PTHR11070:SF2">
    <property type="entry name" value="ATP-DEPENDENT DNA HELICASE SRS2"/>
    <property type="match status" value="1"/>
</dbReference>
<name>A0A5J4QUQ2_9ZZZZ</name>
<feature type="non-terminal residue" evidence="6">
    <location>
        <position position="1"/>
    </location>
</feature>
<dbReference type="EMBL" id="SNRY01002485">
    <property type="protein sequence ID" value="KAA6324878.1"/>
    <property type="molecule type" value="Genomic_DNA"/>
</dbReference>
<dbReference type="PANTHER" id="PTHR11070">
    <property type="entry name" value="UVRD / RECB / PCRA DNA HELICASE FAMILY MEMBER"/>
    <property type="match status" value="1"/>
</dbReference>
<dbReference type="Gene3D" id="3.40.50.300">
    <property type="entry name" value="P-loop containing nucleotide triphosphate hydrolases"/>
    <property type="match status" value="1"/>
</dbReference>
<dbReference type="SUPFAM" id="SSF52540">
    <property type="entry name" value="P-loop containing nucleoside triphosphate hydrolases"/>
    <property type="match status" value="2"/>
</dbReference>
<dbReference type="GO" id="GO:0000725">
    <property type="term" value="P:recombinational repair"/>
    <property type="evidence" value="ECO:0007669"/>
    <property type="project" value="TreeGrafter"/>
</dbReference>
<gene>
    <name evidence="6" type="ORF">EZS27_025841</name>
</gene>
<keyword evidence="2 6" id="KW-0378">Hydrolase</keyword>
<proteinExistence type="predicted"/>
<evidence type="ECO:0000256" key="2">
    <source>
        <dbReference type="ARBA" id="ARBA00022801"/>
    </source>
</evidence>
<sequence>TMDFGASDSDIKKPPFFFQTSHRFTYHEAGEKPFFHTYNEHIDNILRFSEVYPTTRLFKLEQNYRSTQIIVQAANSLIKKNQRQIHKEVFSEKDPGEPVAIFQAYSDTDEGEIVVNKIAELHRLDKYSYADCTILYRTNAQSRVFEETLRKQGIPYKIYGGLSFYQRKEIKDVIAYFRLVVNPNDEEAFKRIINYPARSIGDTTVTKIITAARSNGISLWQVLCEPLTYELPINKSTHSKLQSFRELIESFMTDAPVKNAYDIGVDIVRRSGIMNDVCQDNLLENQNRKENIEELMNGIHDFCSTRQEEEDNPHILLSDFLSEVSLLTDQDTDKEGDNERVSLMTVHAAKGLEFANVFIVGMEEGLFPSFMVSESVRGLEEERRLFYVAITRAEIHCFLSHARTRFRYGNMEFANPSRFLHDIDANFLQFSQDAKHQNKVSPRIQREYINKQEQIFLNTSKRMTKVAPATSVSSANTTISAMLKAGQIVEHERFGMGEVLKIEGEGENTKATISFKNAGSKQLLLRFARLKVVE</sequence>
<dbReference type="GO" id="GO:0016787">
    <property type="term" value="F:hydrolase activity"/>
    <property type="evidence" value="ECO:0007669"/>
    <property type="project" value="UniProtKB-KW"/>
</dbReference>
<dbReference type="Pfam" id="PF13361">
    <property type="entry name" value="UvrD_C"/>
    <property type="match status" value="1"/>
</dbReference>
<dbReference type="Gene3D" id="1.10.486.10">
    <property type="entry name" value="PCRA, domain 4"/>
    <property type="match status" value="1"/>
</dbReference>
<dbReference type="GO" id="GO:0033202">
    <property type="term" value="C:DNA helicase complex"/>
    <property type="evidence" value="ECO:0007669"/>
    <property type="project" value="TreeGrafter"/>
</dbReference>
<evidence type="ECO:0000259" key="5">
    <source>
        <dbReference type="PROSITE" id="PS51217"/>
    </source>
</evidence>